<sequence length="238" mass="25348">MNPVVVIPARMASTRLPGKPLADIHGRPMIAWMVDLAKRANAGPVLVAACEEEVAEAVLKAGGNVTLTDPHLPSGSDRVHAALEAFDPAGRYDVAVNLQGDMPTMRAEDVAKAVAALRDGADIATLVSPSTDASERNNPNVVKAIRAENGRCLAFTRAAAPWGDGPIERHVGVYVYRRDALARFVAAPPSPLEQREKLEQLRALEMGMIIRADAIEDFPKGVDSPPDLEAARAVLAAR</sequence>
<dbReference type="PANTHER" id="PTHR42866">
    <property type="entry name" value="3-DEOXY-MANNO-OCTULOSONATE CYTIDYLYLTRANSFERASE"/>
    <property type="match status" value="1"/>
</dbReference>
<dbReference type="Pfam" id="PF02348">
    <property type="entry name" value="CTP_transf_3"/>
    <property type="match status" value="1"/>
</dbReference>
<keyword evidence="5" id="KW-1185">Reference proteome</keyword>
<dbReference type="STRING" id="1759059.ATE48_05100"/>
<dbReference type="Proteomes" id="UP000092498">
    <property type="component" value="Chromosome"/>
</dbReference>
<dbReference type="Gene3D" id="3.90.550.10">
    <property type="entry name" value="Spore Coat Polysaccharide Biosynthesis Protein SpsA, Chain A"/>
    <property type="match status" value="1"/>
</dbReference>
<evidence type="ECO:0000256" key="2">
    <source>
        <dbReference type="ARBA" id="ARBA00022695"/>
    </source>
</evidence>
<dbReference type="PANTHER" id="PTHR42866:SF2">
    <property type="entry name" value="3-DEOXY-MANNO-OCTULOSONATE CYTIDYLYLTRANSFERASE, MITOCHONDRIAL"/>
    <property type="match status" value="1"/>
</dbReference>
<evidence type="ECO:0000256" key="1">
    <source>
        <dbReference type="ARBA" id="ARBA00022679"/>
    </source>
</evidence>
<organism evidence="4 5">
    <name type="scientific">Candidatus Viadribacter manganicus</name>
    <dbReference type="NCBI Taxonomy" id="1759059"/>
    <lineage>
        <taxon>Bacteria</taxon>
        <taxon>Pseudomonadati</taxon>
        <taxon>Pseudomonadota</taxon>
        <taxon>Alphaproteobacteria</taxon>
        <taxon>Hyphomonadales</taxon>
        <taxon>Hyphomonadaceae</taxon>
        <taxon>Candidatus Viadribacter</taxon>
    </lineage>
</organism>
<dbReference type="GO" id="GO:0008690">
    <property type="term" value="F:3-deoxy-manno-octulosonate cytidylyltransferase activity"/>
    <property type="evidence" value="ECO:0007669"/>
    <property type="project" value="TreeGrafter"/>
</dbReference>
<proteinExistence type="predicted"/>
<dbReference type="GO" id="GO:0005829">
    <property type="term" value="C:cytosol"/>
    <property type="evidence" value="ECO:0007669"/>
    <property type="project" value="TreeGrafter"/>
</dbReference>
<dbReference type="NCBIfam" id="NF003952">
    <property type="entry name" value="PRK05450.1-5"/>
    <property type="match status" value="1"/>
</dbReference>
<dbReference type="AlphaFoldDB" id="A0A1B1AFJ3"/>
<protein>
    <submittedName>
        <fullName evidence="4">3-deoxy-manno-octulosonate cytidylyltransferase</fullName>
    </submittedName>
</protein>
<reference evidence="4 5" key="1">
    <citation type="submission" date="2015-11" db="EMBL/GenBank/DDBJ databases">
        <title>Whole-Genome Sequence of Candidatus Oderbacter manganicum from the National Park Lower Oder Valley, Germany.</title>
        <authorList>
            <person name="Braun B."/>
            <person name="Liere K."/>
            <person name="Szewzyk U."/>
        </authorList>
    </citation>
    <scope>NUCLEOTIDE SEQUENCE [LARGE SCALE GENOMIC DNA]</scope>
    <source>
        <strain evidence="4 5">OTSz_A_272</strain>
    </source>
</reference>
<dbReference type="OrthoDB" id="9815559at2"/>
<keyword evidence="3" id="KW-0448">Lipopolysaccharide biosynthesis</keyword>
<dbReference type="SUPFAM" id="SSF53448">
    <property type="entry name" value="Nucleotide-diphospho-sugar transferases"/>
    <property type="match status" value="1"/>
</dbReference>
<dbReference type="KEGG" id="cbot:ATE48_05100"/>
<dbReference type="InParanoid" id="A0A1B1AFJ3"/>
<keyword evidence="2 4" id="KW-0548">Nucleotidyltransferase</keyword>
<evidence type="ECO:0000313" key="5">
    <source>
        <dbReference type="Proteomes" id="UP000092498"/>
    </source>
</evidence>
<accession>A0A1B1AFJ3</accession>
<dbReference type="InterPro" id="IPR003329">
    <property type="entry name" value="Cytidylyl_trans"/>
</dbReference>
<name>A0A1B1AFJ3_9PROT</name>
<dbReference type="InterPro" id="IPR029044">
    <property type="entry name" value="Nucleotide-diphossugar_trans"/>
</dbReference>
<dbReference type="FunCoup" id="A0A1B1AFJ3">
    <property type="interactions" value="429"/>
</dbReference>
<dbReference type="GO" id="GO:0009103">
    <property type="term" value="P:lipopolysaccharide biosynthetic process"/>
    <property type="evidence" value="ECO:0007669"/>
    <property type="project" value="UniProtKB-KW"/>
</dbReference>
<dbReference type="NCBIfam" id="NF003948">
    <property type="entry name" value="PRK05450.1-1"/>
    <property type="match status" value="1"/>
</dbReference>
<dbReference type="EMBL" id="CP013244">
    <property type="protein sequence ID" value="ANP45333.1"/>
    <property type="molecule type" value="Genomic_DNA"/>
</dbReference>
<gene>
    <name evidence="4" type="ORF">ATE48_05100</name>
</gene>
<evidence type="ECO:0000256" key="3">
    <source>
        <dbReference type="ARBA" id="ARBA00022985"/>
    </source>
</evidence>
<evidence type="ECO:0000313" key="4">
    <source>
        <dbReference type="EMBL" id="ANP45333.1"/>
    </source>
</evidence>
<keyword evidence="1 4" id="KW-0808">Transferase</keyword>
<dbReference type="RefSeq" id="WP_066768471.1">
    <property type="nucleotide sequence ID" value="NZ_CP013244.1"/>
</dbReference>